<comment type="caution">
    <text evidence="1">The sequence shown here is derived from an EMBL/GenBank/DDBJ whole genome shotgun (WGS) entry which is preliminary data.</text>
</comment>
<dbReference type="InterPro" id="IPR025345">
    <property type="entry name" value="DUF4249"/>
</dbReference>
<dbReference type="EMBL" id="BKCF01000002">
    <property type="protein sequence ID" value="GEQ85819.1"/>
    <property type="molecule type" value="Genomic_DNA"/>
</dbReference>
<protein>
    <recommendedName>
        <fullName evidence="3">DUF4249 domain-containing protein</fullName>
    </recommendedName>
</protein>
<dbReference type="RefSeq" id="WP_151893768.1">
    <property type="nucleotide sequence ID" value="NZ_BKCF01000002.1"/>
</dbReference>
<keyword evidence="2" id="KW-1185">Reference proteome</keyword>
<dbReference type="AlphaFoldDB" id="A0A5J4G010"/>
<sequence>MKNTFILLLIAISLWSCEEVIEVELDTTAPRLVIDASINILLDDGSVTPKIKLSETAPFFGNEVPPVTNAIVSITSDNNEVFMFEHQGDGEYTTAIVPQLGVNYTLKIIHNDETYTATTSLQTVVPLEEVTQNNEGGFTGDMIEVEISFTDPSNENNYYFFEGLSDRGDLRDSFSDEFFSGNTFQAIYFADDIEPDDVISFSLYGVDEQFYNFMFALLQQSSDGGGPFETQPATIRGNIINETNTDNYPLGYFRISELSKIVYTVE</sequence>
<reference evidence="1 2" key="1">
    <citation type="submission" date="2019-08" db="EMBL/GenBank/DDBJ databases">
        <title>Ulvibacter marinistellae sp. nov., isolated from a starfish, Patiria pectinifera.</title>
        <authorList>
            <person name="Kawano K."/>
            <person name="Ushijima N."/>
            <person name="Kihara M."/>
            <person name="Itoh H."/>
        </authorList>
    </citation>
    <scope>NUCLEOTIDE SEQUENCE [LARGE SCALE GENOMIC DNA]</scope>
    <source>
        <strain evidence="1 2">KK4</strain>
    </source>
</reference>
<dbReference type="Proteomes" id="UP000326994">
    <property type="component" value="Unassembled WGS sequence"/>
</dbReference>
<evidence type="ECO:0008006" key="3">
    <source>
        <dbReference type="Google" id="ProtNLM"/>
    </source>
</evidence>
<evidence type="ECO:0000313" key="2">
    <source>
        <dbReference type="Proteomes" id="UP000326994"/>
    </source>
</evidence>
<dbReference type="Pfam" id="PF14054">
    <property type="entry name" value="DUF4249"/>
    <property type="match status" value="1"/>
</dbReference>
<gene>
    <name evidence="1" type="ORF">ULMS_13270</name>
</gene>
<evidence type="ECO:0000313" key="1">
    <source>
        <dbReference type="EMBL" id="GEQ85819.1"/>
    </source>
</evidence>
<dbReference type="OrthoDB" id="1430047at2"/>
<proteinExistence type="predicted"/>
<organism evidence="1 2">
    <name type="scientific">Patiriisocius marinistellae</name>
    <dbReference type="NCBI Taxonomy" id="2494560"/>
    <lineage>
        <taxon>Bacteria</taxon>
        <taxon>Pseudomonadati</taxon>
        <taxon>Bacteroidota</taxon>
        <taxon>Flavobacteriia</taxon>
        <taxon>Flavobacteriales</taxon>
        <taxon>Flavobacteriaceae</taxon>
        <taxon>Patiriisocius</taxon>
    </lineage>
</organism>
<name>A0A5J4G010_9FLAO</name>
<accession>A0A5J4G010</accession>